<dbReference type="SUPFAM" id="SSF53254">
    <property type="entry name" value="Phosphoglycerate mutase-like"/>
    <property type="match status" value="1"/>
</dbReference>
<feature type="binding site" evidence="6 8">
    <location>
        <begin position="8"/>
        <end position="15"/>
    </location>
    <ligand>
        <name>substrate</name>
    </ligand>
</feature>
<evidence type="ECO:0000256" key="2">
    <source>
        <dbReference type="ARBA" id="ARBA00006717"/>
    </source>
</evidence>
<feature type="active site" description="Tele-phosphohistidine intermediate" evidence="6 7">
    <location>
        <position position="9"/>
    </location>
</feature>
<feature type="binding site" evidence="6 8">
    <location>
        <begin position="183"/>
        <end position="184"/>
    </location>
    <ligand>
        <name>substrate</name>
    </ligand>
</feature>
<dbReference type="PANTHER" id="PTHR11931">
    <property type="entry name" value="PHOSPHOGLYCERATE MUTASE"/>
    <property type="match status" value="1"/>
</dbReference>
<dbReference type="GO" id="GO:0004619">
    <property type="term" value="F:phosphoglycerate mutase activity"/>
    <property type="evidence" value="ECO:0007669"/>
    <property type="project" value="UniProtKB-UniRule"/>
</dbReference>
<dbReference type="CDD" id="cd07067">
    <property type="entry name" value="HP_PGM_like"/>
    <property type="match status" value="1"/>
</dbReference>
<name>A0A1X7IUW0_9BACL</name>
<evidence type="ECO:0000256" key="7">
    <source>
        <dbReference type="PIRSR" id="PIRSR613078-1"/>
    </source>
</evidence>
<evidence type="ECO:0000256" key="9">
    <source>
        <dbReference type="PIRSR" id="PIRSR613078-3"/>
    </source>
</evidence>
<dbReference type="UniPathway" id="UPA00109">
    <property type="reaction ID" value="UER00186"/>
</dbReference>
<sequence length="243" mass="28141">MIKIVLVRHGQSEWNLENRFTGWTDVDLSDQGLHEARQAGAILKKNGYIFDEAYTSYLKRAIRTLWIMLHELDMMWIPVYKTWKLNERHYGALQGLNKAETAEKYGEDKVQAWRRSVDVRPPALNEDDPRYEGGHPAYRHLNEGQVPKTENLLDTEARVLDYWNERIVPDLKVGRHILIAVHGNTIRALVKHLDQLEGDGIVSLNIPTGVPLVYELDEELKPIRHYYLGENGPLPEHAIEKHI</sequence>
<protein>
    <recommendedName>
        <fullName evidence="6 10">2,3-bisphosphoglycerate-dependent phosphoglycerate mutase</fullName>
        <shortName evidence="6">BPG-dependent PGAM</shortName>
        <shortName evidence="6">PGAM</shortName>
        <shortName evidence="6">Phosphoglyceromutase</shortName>
        <shortName evidence="6">dPGM</shortName>
        <ecNumber evidence="6 10">5.4.2.11</ecNumber>
    </recommendedName>
</protein>
<evidence type="ECO:0000256" key="8">
    <source>
        <dbReference type="PIRSR" id="PIRSR613078-2"/>
    </source>
</evidence>
<reference evidence="11 12" key="1">
    <citation type="submission" date="2017-04" db="EMBL/GenBank/DDBJ databases">
        <authorList>
            <person name="Afonso C.L."/>
            <person name="Miller P.J."/>
            <person name="Scott M.A."/>
            <person name="Spackman E."/>
            <person name="Goraichik I."/>
            <person name="Dimitrov K.M."/>
            <person name="Suarez D.L."/>
            <person name="Swayne D.E."/>
        </authorList>
    </citation>
    <scope>NUCLEOTIDE SEQUENCE [LARGE SCALE GENOMIC DNA]</scope>
    <source>
        <strain evidence="11 12">11</strain>
    </source>
</reference>
<gene>
    <name evidence="6" type="primary">gpmA</name>
    <name evidence="11" type="ORF">SAMN06295960_0824</name>
</gene>
<dbReference type="OrthoDB" id="9781415at2"/>
<evidence type="ECO:0000256" key="1">
    <source>
        <dbReference type="ARBA" id="ARBA00000380"/>
    </source>
</evidence>
<evidence type="ECO:0000256" key="5">
    <source>
        <dbReference type="ARBA" id="ARBA00023235"/>
    </source>
</evidence>
<feature type="binding site" evidence="6 8">
    <location>
        <begin position="87"/>
        <end position="90"/>
    </location>
    <ligand>
        <name>substrate</name>
    </ligand>
</feature>
<dbReference type="STRING" id="1852522.SAMN06295960_0824"/>
<accession>A0A1X7IUW0</accession>
<dbReference type="GO" id="GO:0006094">
    <property type="term" value="P:gluconeogenesis"/>
    <property type="evidence" value="ECO:0007669"/>
    <property type="project" value="UniProtKB-UniRule"/>
</dbReference>
<dbReference type="GO" id="GO:0006096">
    <property type="term" value="P:glycolytic process"/>
    <property type="evidence" value="ECO:0007669"/>
    <property type="project" value="UniProtKB-UniRule"/>
</dbReference>
<keyword evidence="3 6" id="KW-0312">Gluconeogenesis</keyword>
<dbReference type="PROSITE" id="PS00175">
    <property type="entry name" value="PG_MUTASE"/>
    <property type="match status" value="1"/>
</dbReference>
<evidence type="ECO:0000256" key="6">
    <source>
        <dbReference type="HAMAP-Rule" id="MF_01039"/>
    </source>
</evidence>
<evidence type="ECO:0000256" key="10">
    <source>
        <dbReference type="RuleBase" id="RU004512"/>
    </source>
</evidence>
<dbReference type="NCBIfam" id="NF010713">
    <property type="entry name" value="PRK14115.1"/>
    <property type="match status" value="1"/>
</dbReference>
<feature type="binding site" evidence="6 8">
    <location>
        <begin position="114"/>
        <end position="115"/>
    </location>
    <ligand>
        <name>substrate</name>
    </ligand>
</feature>
<keyword evidence="4 6" id="KW-0324">Glycolysis</keyword>
<organism evidence="11 12">
    <name type="scientific">Paenibacillus aquistagni</name>
    <dbReference type="NCBI Taxonomy" id="1852522"/>
    <lineage>
        <taxon>Bacteria</taxon>
        <taxon>Bacillati</taxon>
        <taxon>Bacillota</taxon>
        <taxon>Bacilli</taxon>
        <taxon>Bacillales</taxon>
        <taxon>Paenibacillaceae</taxon>
        <taxon>Paenibacillus</taxon>
    </lineage>
</organism>
<comment type="catalytic activity">
    <reaction evidence="1 6 10">
        <text>(2R)-2-phosphoglycerate = (2R)-3-phosphoglycerate</text>
        <dbReference type="Rhea" id="RHEA:15901"/>
        <dbReference type="ChEBI" id="CHEBI:58272"/>
        <dbReference type="ChEBI" id="CHEBI:58289"/>
        <dbReference type="EC" id="5.4.2.11"/>
    </reaction>
</comment>
<feature type="binding site" evidence="6 8">
    <location>
        <position position="60"/>
    </location>
    <ligand>
        <name>substrate</name>
    </ligand>
</feature>
<dbReference type="Pfam" id="PF00300">
    <property type="entry name" value="His_Phos_1"/>
    <property type="match status" value="1"/>
</dbReference>
<evidence type="ECO:0000313" key="11">
    <source>
        <dbReference type="EMBL" id="SMG18684.1"/>
    </source>
</evidence>
<dbReference type="Proteomes" id="UP000193834">
    <property type="component" value="Unassembled WGS sequence"/>
</dbReference>
<dbReference type="RefSeq" id="WP_085493040.1">
    <property type="nucleotide sequence ID" value="NZ_FXAZ01000001.1"/>
</dbReference>
<dbReference type="HAMAP" id="MF_01039">
    <property type="entry name" value="PGAM_GpmA"/>
    <property type="match status" value="1"/>
</dbReference>
<evidence type="ECO:0000313" key="12">
    <source>
        <dbReference type="Proteomes" id="UP000193834"/>
    </source>
</evidence>
<keyword evidence="5 6" id="KW-0413">Isomerase</keyword>
<dbReference type="Gene3D" id="3.40.50.1240">
    <property type="entry name" value="Phosphoglycerate mutase-like"/>
    <property type="match status" value="1"/>
</dbReference>
<dbReference type="EMBL" id="FXAZ01000001">
    <property type="protein sequence ID" value="SMG18684.1"/>
    <property type="molecule type" value="Genomic_DNA"/>
</dbReference>
<comment type="function">
    <text evidence="6 10">Catalyzes the interconversion of 2-phosphoglycerate and 3-phosphoglycerate.</text>
</comment>
<feature type="binding site" evidence="6 8">
    <location>
        <position position="98"/>
    </location>
    <ligand>
        <name>substrate</name>
    </ligand>
</feature>
<dbReference type="InterPro" id="IPR013078">
    <property type="entry name" value="His_Pase_superF_clade-1"/>
</dbReference>
<comment type="similarity">
    <text evidence="2 6">Belongs to the phosphoglycerate mutase family. BPG-dependent PGAM subfamily.</text>
</comment>
<evidence type="ECO:0000256" key="4">
    <source>
        <dbReference type="ARBA" id="ARBA00023152"/>
    </source>
</evidence>
<evidence type="ECO:0000256" key="3">
    <source>
        <dbReference type="ARBA" id="ARBA00022432"/>
    </source>
</evidence>
<dbReference type="InterPro" id="IPR005952">
    <property type="entry name" value="Phosphogly_mut1"/>
</dbReference>
<feature type="binding site" evidence="6 8">
    <location>
        <begin position="21"/>
        <end position="22"/>
    </location>
    <ligand>
        <name>substrate</name>
    </ligand>
</feature>
<feature type="active site" description="Proton donor/acceptor" evidence="6 7">
    <location>
        <position position="87"/>
    </location>
</feature>
<dbReference type="AlphaFoldDB" id="A0A1X7IUW0"/>
<proteinExistence type="inferred from homology"/>
<keyword evidence="12" id="KW-1185">Reference proteome</keyword>
<dbReference type="FunFam" id="3.40.50.1240:FF:000003">
    <property type="entry name" value="2,3-bisphosphoglycerate-dependent phosphoglycerate mutase"/>
    <property type="match status" value="1"/>
</dbReference>
<dbReference type="InterPro" id="IPR029033">
    <property type="entry name" value="His_PPase_superfam"/>
</dbReference>
<feature type="site" description="Transition state stabilizer" evidence="6 9">
    <location>
        <position position="182"/>
    </location>
</feature>
<dbReference type="SMART" id="SM00855">
    <property type="entry name" value="PGAM"/>
    <property type="match status" value="1"/>
</dbReference>
<dbReference type="NCBIfam" id="TIGR01258">
    <property type="entry name" value="pgm_1"/>
    <property type="match status" value="1"/>
</dbReference>
<dbReference type="EC" id="5.4.2.11" evidence="6 10"/>
<comment type="pathway">
    <text evidence="6 10">Carbohydrate degradation; glycolysis; pyruvate from D-glyceraldehyde 3-phosphate: step 3/5.</text>
</comment>
<dbReference type="InterPro" id="IPR001345">
    <property type="entry name" value="PG/BPGM_mutase_AS"/>
</dbReference>